<organism evidence="14 15">
    <name type="scientific">Methylosinus sporium</name>
    <dbReference type="NCBI Taxonomy" id="428"/>
    <lineage>
        <taxon>Bacteria</taxon>
        <taxon>Pseudomonadati</taxon>
        <taxon>Pseudomonadota</taxon>
        <taxon>Alphaproteobacteria</taxon>
        <taxon>Hyphomicrobiales</taxon>
        <taxon>Methylocystaceae</taxon>
        <taxon>Methylosinus</taxon>
    </lineage>
</organism>
<reference evidence="14 15" key="1">
    <citation type="journal article" date="2018" name="Appl. Microbiol. Biotechnol.">
        <title>Co-cultivation of the strictly anaerobic methanogen Methanosarcina barkeri with aerobic methanotrophs in an oxygen-limited membrane bioreactor.</title>
        <authorList>
            <person name="In 't Zandt M.H."/>
            <person name="van den Bosch T.J.M."/>
            <person name="Rijkers R."/>
            <person name="van Kessel M.A.H.J."/>
            <person name="Jetten M.S.M."/>
            <person name="Welte C.U."/>
        </authorList>
    </citation>
    <scope>NUCLEOTIDE SEQUENCE [LARGE SCALE GENOMIC DNA]</scope>
    <source>
        <strain evidence="14 15">DSM 17706</strain>
    </source>
</reference>
<keyword evidence="4 10" id="KW-0808">Transferase</keyword>
<dbReference type="Gene3D" id="1.10.20.140">
    <property type="match status" value="1"/>
</dbReference>
<keyword evidence="5 10" id="KW-0819">tRNA processing</keyword>
<feature type="site" description="Interaction with substrate tRNA" evidence="10">
    <location>
        <position position="123"/>
    </location>
</feature>
<evidence type="ECO:0000256" key="5">
    <source>
        <dbReference type="ARBA" id="ARBA00022694"/>
    </source>
</evidence>
<dbReference type="Proteomes" id="UP000245137">
    <property type="component" value="Unassembled WGS sequence"/>
</dbReference>
<keyword evidence="8 10" id="KW-0460">Magnesium</keyword>
<accession>A0A2U1SQN9</accession>
<dbReference type="EMBL" id="PUIV01000014">
    <property type="protein sequence ID" value="PWB93915.1"/>
    <property type="molecule type" value="Genomic_DNA"/>
</dbReference>
<comment type="catalytic activity">
    <reaction evidence="9 10 11">
        <text>adenosine(37) in tRNA + dimethylallyl diphosphate = N(6)-dimethylallyladenosine(37) in tRNA + diphosphate</text>
        <dbReference type="Rhea" id="RHEA:26482"/>
        <dbReference type="Rhea" id="RHEA-COMP:10162"/>
        <dbReference type="Rhea" id="RHEA-COMP:10375"/>
        <dbReference type="ChEBI" id="CHEBI:33019"/>
        <dbReference type="ChEBI" id="CHEBI:57623"/>
        <dbReference type="ChEBI" id="CHEBI:74411"/>
        <dbReference type="ChEBI" id="CHEBI:74415"/>
        <dbReference type="EC" id="2.5.1.75"/>
    </reaction>
</comment>
<dbReference type="SUPFAM" id="SSF52540">
    <property type="entry name" value="P-loop containing nucleoside triphosphate hydrolases"/>
    <property type="match status" value="1"/>
</dbReference>
<feature type="binding site" evidence="10">
    <location>
        <begin position="12"/>
        <end position="17"/>
    </location>
    <ligand>
        <name>substrate</name>
    </ligand>
</feature>
<dbReference type="GO" id="GO:0052381">
    <property type="term" value="F:tRNA dimethylallyltransferase activity"/>
    <property type="evidence" value="ECO:0007669"/>
    <property type="project" value="UniProtKB-UniRule"/>
</dbReference>
<evidence type="ECO:0000256" key="7">
    <source>
        <dbReference type="ARBA" id="ARBA00022840"/>
    </source>
</evidence>
<comment type="caution">
    <text evidence="14">The sequence shown here is derived from an EMBL/GenBank/DDBJ whole genome shotgun (WGS) entry which is preliminary data.</text>
</comment>
<feature type="region of interest" description="Interaction with substrate tRNA" evidence="10">
    <location>
        <begin position="35"/>
        <end position="38"/>
    </location>
</feature>
<dbReference type="PANTHER" id="PTHR11088">
    <property type="entry name" value="TRNA DIMETHYLALLYLTRANSFERASE"/>
    <property type="match status" value="1"/>
</dbReference>
<keyword evidence="7 10" id="KW-0067">ATP-binding</keyword>
<evidence type="ECO:0000256" key="11">
    <source>
        <dbReference type="RuleBase" id="RU003783"/>
    </source>
</evidence>
<comment type="caution">
    <text evidence="10">Lacks conserved residue(s) required for the propagation of feature annotation.</text>
</comment>
<dbReference type="FunFam" id="1.10.20.140:FF:000001">
    <property type="entry name" value="tRNA dimethylallyltransferase"/>
    <property type="match status" value="1"/>
</dbReference>
<dbReference type="InterPro" id="IPR039657">
    <property type="entry name" value="Dimethylallyltransferase"/>
</dbReference>
<name>A0A2U1SQN9_METSR</name>
<dbReference type="Pfam" id="PF01715">
    <property type="entry name" value="IPPT"/>
    <property type="match status" value="1"/>
</dbReference>
<proteinExistence type="inferred from homology"/>
<protein>
    <recommendedName>
        <fullName evidence="10">tRNA dimethylallyltransferase</fullName>
        <ecNumber evidence="10">2.5.1.75</ecNumber>
    </recommendedName>
    <alternativeName>
        <fullName evidence="10">Dimethylallyl diphosphate:tRNA dimethylallyltransferase</fullName>
        <shortName evidence="10">DMAPP:tRNA dimethylallyltransferase</shortName>
        <shortName evidence="10">DMATase</shortName>
    </alternativeName>
    <alternativeName>
        <fullName evidence="10">Isopentenyl-diphosphate:tRNA isopentenyltransferase</fullName>
        <shortName evidence="10">IPP transferase</shortName>
        <shortName evidence="10">IPPT</shortName>
        <shortName evidence="10">IPTase</shortName>
    </alternativeName>
</protein>
<gene>
    <name evidence="10" type="primary">miaA</name>
    <name evidence="14" type="ORF">C5689_10805</name>
</gene>
<comment type="cofactor">
    <cofactor evidence="1 10">
        <name>Mg(2+)</name>
        <dbReference type="ChEBI" id="CHEBI:18420"/>
    </cofactor>
</comment>
<evidence type="ECO:0000256" key="6">
    <source>
        <dbReference type="ARBA" id="ARBA00022741"/>
    </source>
</evidence>
<dbReference type="InterPro" id="IPR018022">
    <property type="entry name" value="IPT"/>
</dbReference>
<dbReference type="RefSeq" id="WP_108917282.1">
    <property type="nucleotide sequence ID" value="NZ_BGJY01000031.1"/>
</dbReference>
<dbReference type="AlphaFoldDB" id="A0A2U1SQN9"/>
<evidence type="ECO:0000256" key="2">
    <source>
        <dbReference type="ARBA" id="ARBA00003213"/>
    </source>
</evidence>
<keyword evidence="6 10" id="KW-0547">Nucleotide-binding</keyword>
<comment type="similarity">
    <text evidence="3 10 13">Belongs to the IPP transferase family.</text>
</comment>
<dbReference type="InterPro" id="IPR027417">
    <property type="entry name" value="P-loop_NTPase"/>
</dbReference>
<dbReference type="Gene3D" id="3.40.50.300">
    <property type="entry name" value="P-loop containing nucleotide triphosphate hydrolases"/>
    <property type="match status" value="1"/>
</dbReference>
<evidence type="ECO:0000256" key="13">
    <source>
        <dbReference type="RuleBase" id="RU003785"/>
    </source>
</evidence>
<evidence type="ECO:0000256" key="4">
    <source>
        <dbReference type="ARBA" id="ARBA00022679"/>
    </source>
</evidence>
<feature type="site" description="Interaction with substrate tRNA" evidence="10">
    <location>
        <position position="101"/>
    </location>
</feature>
<comment type="subunit">
    <text evidence="10">Monomer.</text>
</comment>
<feature type="region of interest" description="Interaction with substrate tRNA" evidence="10">
    <location>
        <begin position="159"/>
        <end position="163"/>
    </location>
</feature>
<feature type="binding site" evidence="10">
    <location>
        <begin position="10"/>
        <end position="17"/>
    </location>
    <ligand>
        <name>ATP</name>
        <dbReference type="ChEBI" id="CHEBI:30616"/>
    </ligand>
</feature>
<evidence type="ECO:0000313" key="14">
    <source>
        <dbReference type="EMBL" id="PWB93915.1"/>
    </source>
</evidence>
<evidence type="ECO:0000256" key="9">
    <source>
        <dbReference type="ARBA" id="ARBA00049563"/>
    </source>
</evidence>
<dbReference type="NCBIfam" id="TIGR00174">
    <property type="entry name" value="miaA"/>
    <property type="match status" value="1"/>
</dbReference>
<evidence type="ECO:0000256" key="10">
    <source>
        <dbReference type="HAMAP-Rule" id="MF_00185"/>
    </source>
</evidence>
<dbReference type="EC" id="2.5.1.75" evidence="10"/>
<dbReference type="OrthoDB" id="9776390at2"/>
<evidence type="ECO:0000256" key="1">
    <source>
        <dbReference type="ARBA" id="ARBA00001946"/>
    </source>
</evidence>
<keyword evidence="15" id="KW-1185">Reference proteome</keyword>
<evidence type="ECO:0000256" key="12">
    <source>
        <dbReference type="RuleBase" id="RU003784"/>
    </source>
</evidence>
<evidence type="ECO:0000313" key="15">
    <source>
        <dbReference type="Proteomes" id="UP000245137"/>
    </source>
</evidence>
<dbReference type="PANTHER" id="PTHR11088:SF60">
    <property type="entry name" value="TRNA DIMETHYLALLYLTRANSFERASE"/>
    <property type="match status" value="1"/>
</dbReference>
<evidence type="ECO:0000256" key="8">
    <source>
        <dbReference type="ARBA" id="ARBA00022842"/>
    </source>
</evidence>
<comment type="function">
    <text evidence="2 10 12">Catalyzes the transfer of a dimethylallyl group onto the adenine at position 37 in tRNAs that read codons beginning with uridine, leading to the formation of N6-(dimethylallyl)adenosine (i(6)A).</text>
</comment>
<sequence>MTRRAILIAGPTASGKSALALAVARRIGGAVVNADSMQVYRDLRILTARPTLEEERSVRHELFGHVDAAVNYSVGRWLEDFRLLLEKLAQEGVTPVVAGGTGMYYKAALYGLSDIPQVPPEIREKIRAEAEGRAPEYLHARLSERDPETAAKLRPSDPQRILRALEVLEATGKPLASFQGARMASLLDPSQCLAFFLAPEREELYRRIDARFDDMLREGALAEVEAMGARGLDPALPAMRAHGAPHLLRYLRGELTLEEAALQGKLDTRHYSKRQFTFARHQLPSFRWIAPGETDAAVEEAARFNGW</sequence>
<dbReference type="GO" id="GO:0006400">
    <property type="term" value="P:tRNA modification"/>
    <property type="evidence" value="ECO:0007669"/>
    <property type="project" value="TreeGrafter"/>
</dbReference>
<dbReference type="GO" id="GO:0005524">
    <property type="term" value="F:ATP binding"/>
    <property type="evidence" value="ECO:0007669"/>
    <property type="project" value="UniProtKB-UniRule"/>
</dbReference>
<evidence type="ECO:0000256" key="3">
    <source>
        <dbReference type="ARBA" id="ARBA00005842"/>
    </source>
</evidence>
<dbReference type="HAMAP" id="MF_00185">
    <property type="entry name" value="IPP_trans"/>
    <property type="match status" value="1"/>
</dbReference>